<gene>
    <name evidence="1" type="ORF">J1N35_011528</name>
</gene>
<sequence>MPPRRVNVNTNRVNGVVNPLEGDRTLVSPVRPHRLSAFYESVKPLVHAMVGAFQRVASGNVASANQGLPLEHLRASRW</sequence>
<evidence type="ECO:0000313" key="1">
    <source>
        <dbReference type="EMBL" id="KAH1107760.1"/>
    </source>
</evidence>
<reference evidence="1 2" key="1">
    <citation type="journal article" date="2021" name="Plant Biotechnol. J.">
        <title>Multi-omics assisted identification of the key and species-specific regulatory components of drought-tolerant mechanisms in Gossypium stocksii.</title>
        <authorList>
            <person name="Yu D."/>
            <person name="Ke L."/>
            <person name="Zhang D."/>
            <person name="Wu Y."/>
            <person name="Sun Y."/>
            <person name="Mei J."/>
            <person name="Sun J."/>
            <person name="Sun Y."/>
        </authorList>
    </citation>
    <scope>NUCLEOTIDE SEQUENCE [LARGE SCALE GENOMIC DNA]</scope>
    <source>
        <strain evidence="2">cv. E1</strain>
        <tissue evidence="1">Leaf</tissue>
    </source>
</reference>
<dbReference type="AlphaFoldDB" id="A0A9D4ADH3"/>
<organism evidence="1 2">
    <name type="scientific">Gossypium stocksii</name>
    <dbReference type="NCBI Taxonomy" id="47602"/>
    <lineage>
        <taxon>Eukaryota</taxon>
        <taxon>Viridiplantae</taxon>
        <taxon>Streptophyta</taxon>
        <taxon>Embryophyta</taxon>
        <taxon>Tracheophyta</taxon>
        <taxon>Spermatophyta</taxon>
        <taxon>Magnoliopsida</taxon>
        <taxon>eudicotyledons</taxon>
        <taxon>Gunneridae</taxon>
        <taxon>Pentapetalae</taxon>
        <taxon>rosids</taxon>
        <taxon>malvids</taxon>
        <taxon>Malvales</taxon>
        <taxon>Malvaceae</taxon>
        <taxon>Malvoideae</taxon>
        <taxon>Gossypium</taxon>
    </lineage>
</organism>
<proteinExistence type="predicted"/>
<protein>
    <submittedName>
        <fullName evidence="1">Uncharacterized protein</fullName>
    </submittedName>
</protein>
<dbReference type="Proteomes" id="UP000828251">
    <property type="component" value="Unassembled WGS sequence"/>
</dbReference>
<accession>A0A9D4ADH3</accession>
<evidence type="ECO:0000313" key="2">
    <source>
        <dbReference type="Proteomes" id="UP000828251"/>
    </source>
</evidence>
<name>A0A9D4ADH3_9ROSI</name>
<dbReference type="OrthoDB" id="10456189at2759"/>
<dbReference type="EMBL" id="JAIQCV010000004">
    <property type="protein sequence ID" value="KAH1107760.1"/>
    <property type="molecule type" value="Genomic_DNA"/>
</dbReference>
<comment type="caution">
    <text evidence="1">The sequence shown here is derived from an EMBL/GenBank/DDBJ whole genome shotgun (WGS) entry which is preliminary data.</text>
</comment>
<keyword evidence="2" id="KW-1185">Reference proteome</keyword>